<gene>
    <name evidence="2" type="ORF">AWH69_00690</name>
</gene>
<dbReference type="Proteomes" id="UP000076976">
    <property type="component" value="Unassembled WGS sequence"/>
</dbReference>
<dbReference type="STRING" id="262209.AWH69_00690"/>
<name>A0A176QF77_9MICO</name>
<evidence type="ECO:0000313" key="3">
    <source>
        <dbReference type="Proteomes" id="UP000076976"/>
    </source>
</evidence>
<proteinExistence type="predicted"/>
<sequence>MGLFDRWQRPTPPPTGGHEGSVLPALAPDAADRLLALTRSELASRGLEATIDAGALQLSGGQVFGLHNLSVVAAGTRERRWPQVVASHLDALLNPPDTSGPPDPGQVLAQLRTRTEIPTQPAYPAQEPLPGVIAMIALDFPDHVVESVDLPDGIPDTATAMTLARSNLRELPPPEHQSYCPEEDDPTSQVHLFVTDDFFGAARLLVLDELLERVGVEVGPGGVLLCAPCRHVLVVHPLVGPGVLAAMRWMVAFARGEHETQPGPVSPHVFHRAADGQVVQATQVDESGQISVVAEDGLADALTEILGEPEPDDD</sequence>
<keyword evidence="3" id="KW-1185">Reference proteome</keyword>
<protein>
    <submittedName>
        <fullName evidence="2">Uncharacterized protein</fullName>
    </submittedName>
</protein>
<dbReference type="EMBL" id="LQZG01000001">
    <property type="protein sequence ID" value="OAB88369.1"/>
    <property type="molecule type" value="Genomic_DNA"/>
</dbReference>
<evidence type="ECO:0000256" key="1">
    <source>
        <dbReference type="SAM" id="MobiDB-lite"/>
    </source>
</evidence>
<dbReference type="RefSeq" id="WP_068270014.1">
    <property type="nucleotide sequence ID" value="NZ_LQZG01000001.1"/>
</dbReference>
<dbReference type="AlphaFoldDB" id="A0A176QF77"/>
<organism evidence="2 3">
    <name type="scientific">Janibacter melonis</name>
    <dbReference type="NCBI Taxonomy" id="262209"/>
    <lineage>
        <taxon>Bacteria</taxon>
        <taxon>Bacillati</taxon>
        <taxon>Actinomycetota</taxon>
        <taxon>Actinomycetes</taxon>
        <taxon>Micrococcales</taxon>
        <taxon>Intrasporangiaceae</taxon>
        <taxon>Janibacter</taxon>
    </lineage>
</organism>
<evidence type="ECO:0000313" key="2">
    <source>
        <dbReference type="EMBL" id="OAB88369.1"/>
    </source>
</evidence>
<accession>A0A176QF77</accession>
<feature type="region of interest" description="Disordered" evidence="1">
    <location>
        <begin position="1"/>
        <end position="22"/>
    </location>
</feature>
<comment type="caution">
    <text evidence="2">The sequence shown here is derived from an EMBL/GenBank/DDBJ whole genome shotgun (WGS) entry which is preliminary data.</text>
</comment>
<reference evidence="2 3" key="1">
    <citation type="submission" date="2016-01" db="EMBL/GenBank/DDBJ databases">
        <title>Janibacter melonis strain CD11_4 genome sequencing and assembly.</title>
        <authorList>
            <person name="Nair G.R."/>
            <person name="Kaur G."/>
            <person name="Chander A.M."/>
            <person name="Mayilraj S."/>
        </authorList>
    </citation>
    <scope>NUCLEOTIDE SEQUENCE [LARGE SCALE GENOMIC DNA]</scope>
    <source>
        <strain evidence="2 3">CD11-4</strain>
    </source>
</reference>